<dbReference type="Proteomes" id="UP000033140">
    <property type="component" value="Unassembled WGS sequence"/>
</dbReference>
<dbReference type="InterPro" id="IPR021109">
    <property type="entry name" value="Peptidase_aspartic_dom_sf"/>
</dbReference>
<proteinExistence type="predicted"/>
<feature type="region of interest" description="Disordered" evidence="1">
    <location>
        <begin position="384"/>
        <end position="410"/>
    </location>
</feature>
<organism evidence="3 4">
    <name type="scientific">Saitoella complicata (strain BCRC 22490 / CBS 7301 / JCM 7358 / NBRC 10748 / NRRL Y-17804)</name>
    <dbReference type="NCBI Taxonomy" id="698492"/>
    <lineage>
        <taxon>Eukaryota</taxon>
        <taxon>Fungi</taxon>
        <taxon>Dikarya</taxon>
        <taxon>Ascomycota</taxon>
        <taxon>Taphrinomycotina</taxon>
        <taxon>Taphrinomycotina incertae sedis</taxon>
        <taxon>Saitoella</taxon>
    </lineage>
</organism>
<evidence type="ECO:0000256" key="1">
    <source>
        <dbReference type="SAM" id="MobiDB-lite"/>
    </source>
</evidence>
<reference evidence="3 4" key="3">
    <citation type="journal article" date="2015" name="Genome Announc.">
        <title>Draft Genome Sequence of the Archiascomycetous Yeast Saitoella complicata.</title>
        <authorList>
            <person name="Yamauchi K."/>
            <person name="Kondo S."/>
            <person name="Hamamoto M."/>
            <person name="Takahashi Y."/>
            <person name="Ogura Y."/>
            <person name="Hayashi T."/>
            <person name="Nishida H."/>
        </authorList>
    </citation>
    <scope>NUCLEOTIDE SEQUENCE [LARGE SCALE GENOMIC DNA]</scope>
    <source>
        <strain evidence="3 4">NRRL Y-17804</strain>
    </source>
</reference>
<comment type="caution">
    <text evidence="3">The sequence shown here is derived from an EMBL/GenBank/DDBJ whole genome shotgun (WGS) entry which is preliminary data.</text>
</comment>
<keyword evidence="2" id="KW-0732">Signal</keyword>
<feature type="chain" id="PRO_5002430406" description="Peptidase A1 domain-containing protein" evidence="2">
    <location>
        <begin position="20"/>
        <end position="410"/>
    </location>
</feature>
<reference evidence="3 4" key="1">
    <citation type="journal article" date="2011" name="J. Gen. Appl. Microbiol.">
        <title>Draft genome sequencing of the enigmatic yeast Saitoella complicata.</title>
        <authorList>
            <person name="Nishida H."/>
            <person name="Hamamoto M."/>
            <person name="Sugiyama J."/>
        </authorList>
    </citation>
    <scope>NUCLEOTIDE SEQUENCE [LARGE SCALE GENOMIC DNA]</scope>
    <source>
        <strain evidence="3 4">NRRL Y-17804</strain>
    </source>
</reference>
<reference evidence="3 4" key="2">
    <citation type="journal article" date="2014" name="J. Gen. Appl. Microbiol.">
        <title>The early diverging ascomycetous budding yeast Saitoella complicata has three histone deacetylases belonging to the Clr6, Hos2, and Rpd3 lineages.</title>
        <authorList>
            <person name="Nishida H."/>
            <person name="Matsumoto T."/>
            <person name="Kondo S."/>
            <person name="Hamamoto M."/>
            <person name="Yoshikawa H."/>
        </authorList>
    </citation>
    <scope>NUCLEOTIDE SEQUENCE [LARGE SCALE GENOMIC DNA]</scope>
    <source>
        <strain evidence="3 4">NRRL Y-17804</strain>
    </source>
</reference>
<dbReference type="EMBL" id="BACD03000004">
    <property type="protein sequence ID" value="GAO46605.1"/>
    <property type="molecule type" value="Genomic_DNA"/>
</dbReference>
<feature type="signal peptide" evidence="2">
    <location>
        <begin position="1"/>
        <end position="19"/>
    </location>
</feature>
<protein>
    <recommendedName>
        <fullName evidence="5">Peptidase A1 domain-containing protein</fullName>
    </recommendedName>
</protein>
<sequence length="410" mass="46990">MKLAIAAAALAAFLPALGASPTEFRRDLPTNSKSLSLSLHKHAPPRTRMLRTVQRNMRYTTLWRSTKINLTRKVSNPHRVTGRPGVHRYPSTEVHMLETFTLGLDLELYNVTFGYPYIMPGIRVSTLGLRLEPHEATDGWHYPTFVDQLYEQGLIGGCFFRLNLGQYHGEVLFDGIGYTKLNKSTLAVKPQKCERVTGNRELWDINPDQVNFKILFNVWKVHSESSYLLPIPEWFFTRGTSTTVNSTSKRKRIVVSNSPSTTARRGSASRSLSFLGWRQTTNMSLSVLTEFEDPSVMPAFDYLGRSTFILGHSFLKYAYVAIDQDKKEMWFAQAIYLKLGIQDRPIQMMRTTNNSSSSQYETIQFTKPIQRESIHQKRLRLTLNKTQKSQKNPSHTRPRPCPSRNSLNHK</sequence>
<evidence type="ECO:0000313" key="4">
    <source>
        <dbReference type="Proteomes" id="UP000033140"/>
    </source>
</evidence>
<keyword evidence="4" id="KW-1185">Reference proteome</keyword>
<gene>
    <name evidence="3" type="ORF">G7K_0832-t1</name>
</gene>
<dbReference type="SUPFAM" id="SSF50630">
    <property type="entry name" value="Acid proteases"/>
    <property type="match status" value="1"/>
</dbReference>
<name>A0A0E9NB18_SAICN</name>
<evidence type="ECO:0000256" key="2">
    <source>
        <dbReference type="SAM" id="SignalP"/>
    </source>
</evidence>
<feature type="compositionally biased region" description="Polar residues" evidence="1">
    <location>
        <begin position="384"/>
        <end position="395"/>
    </location>
</feature>
<dbReference type="Gene3D" id="2.40.70.10">
    <property type="entry name" value="Acid Proteases"/>
    <property type="match status" value="1"/>
</dbReference>
<evidence type="ECO:0000313" key="3">
    <source>
        <dbReference type="EMBL" id="GAO46605.1"/>
    </source>
</evidence>
<evidence type="ECO:0008006" key="5">
    <source>
        <dbReference type="Google" id="ProtNLM"/>
    </source>
</evidence>
<dbReference type="AlphaFoldDB" id="A0A0E9NB18"/>
<accession>A0A0E9NB18</accession>